<dbReference type="PANTHER" id="PTHR24326:SF606">
    <property type="entry name" value="HOMEOBOX-LEUCINE ZIPPER PROTEIN ATHB-54"/>
    <property type="match status" value="1"/>
</dbReference>
<comment type="caution">
    <text evidence="4">The sequence shown here is derived from an EMBL/GenBank/DDBJ whole genome shotgun (WGS) entry which is preliminary data.</text>
</comment>
<keyword evidence="1 3" id="KW-0805">Transcription regulation</keyword>
<dbReference type="Proteomes" id="UP001341840">
    <property type="component" value="Unassembled WGS sequence"/>
</dbReference>
<keyword evidence="5" id="KW-1185">Reference proteome</keyword>
<dbReference type="EMBL" id="JASCZI010242144">
    <property type="protein sequence ID" value="MED6209818.1"/>
    <property type="molecule type" value="Genomic_DNA"/>
</dbReference>
<comment type="function">
    <text evidence="3">Transcription factor.</text>
</comment>
<accession>A0ABU6YL53</accession>
<keyword evidence="3" id="KW-0539">Nucleus</keyword>
<keyword evidence="3" id="KW-0371">Homeobox</keyword>
<comment type="similarity">
    <text evidence="3">Belongs to the HD-ZIP homeobox family. Class I subfamily.</text>
</comment>
<evidence type="ECO:0000313" key="4">
    <source>
        <dbReference type="EMBL" id="MED6209818.1"/>
    </source>
</evidence>
<reference evidence="4 5" key="1">
    <citation type="journal article" date="2023" name="Plants (Basel)">
        <title>Bridging the Gap: Combining Genomics and Transcriptomics Approaches to Understand Stylosanthes scabra, an Orphan Legume from the Brazilian Caatinga.</title>
        <authorList>
            <person name="Ferreira-Neto J.R.C."/>
            <person name="da Silva M.D."/>
            <person name="Binneck E."/>
            <person name="de Melo N.F."/>
            <person name="da Silva R.H."/>
            <person name="de Melo A.L.T.M."/>
            <person name="Pandolfi V."/>
            <person name="Bustamante F.O."/>
            <person name="Brasileiro-Vidal A.C."/>
            <person name="Benko-Iseppon A.M."/>
        </authorList>
    </citation>
    <scope>NUCLEOTIDE SEQUENCE [LARGE SCALE GENOMIC DNA]</scope>
    <source>
        <tissue evidence="4">Leaves</tissue>
    </source>
</reference>
<dbReference type="PANTHER" id="PTHR24326">
    <property type="entry name" value="HOMEOBOX-LEUCINE ZIPPER PROTEIN"/>
    <property type="match status" value="1"/>
</dbReference>
<sequence length="301" mass="34309">MTLLLHSGFFFFQSRNARRFTVASCSETLKLHWRSKFQHFDYTAGIGPAPRPHSAQNFNEKKTLIPKFQREKNPNSQISQIHRNPSLSSAASTVCIRLRLRASNRFITKPSSRHHLASQPPSPSSSAAFPFFLGRRICFCCLLLTNAVARQPLLVQTPSPASPFFLSRRRRRCICLLLLLRCRCICLTAFTCKKSATGNWLPQDLNKGISHQKGNDNSKKRRLTSEQVQFLERSFEVENKLEPERKVQEIFTEVEMDEVITFVYHHGGALVTKDDGEVVYELGDITEQANEEATKPRAEVS</sequence>
<protein>
    <recommendedName>
        <fullName evidence="3">Homeobox-leucine zipper protein</fullName>
    </recommendedName>
    <alternativeName>
        <fullName evidence="3">HD-ZIP protein</fullName>
    </alternativeName>
    <alternativeName>
        <fullName evidence="3">Homeodomain transcription factor</fullName>
    </alternativeName>
</protein>
<evidence type="ECO:0000256" key="3">
    <source>
        <dbReference type="RuleBase" id="RU369038"/>
    </source>
</evidence>
<dbReference type="InterPro" id="IPR045224">
    <property type="entry name" value="HDZip_class_I_plant"/>
</dbReference>
<comment type="subcellular location">
    <subcellularLocation>
        <location evidence="3">Nucleus</location>
    </subcellularLocation>
</comment>
<proteinExistence type="inferred from homology"/>
<organism evidence="4 5">
    <name type="scientific">Stylosanthes scabra</name>
    <dbReference type="NCBI Taxonomy" id="79078"/>
    <lineage>
        <taxon>Eukaryota</taxon>
        <taxon>Viridiplantae</taxon>
        <taxon>Streptophyta</taxon>
        <taxon>Embryophyta</taxon>
        <taxon>Tracheophyta</taxon>
        <taxon>Spermatophyta</taxon>
        <taxon>Magnoliopsida</taxon>
        <taxon>eudicotyledons</taxon>
        <taxon>Gunneridae</taxon>
        <taxon>Pentapetalae</taxon>
        <taxon>rosids</taxon>
        <taxon>fabids</taxon>
        <taxon>Fabales</taxon>
        <taxon>Fabaceae</taxon>
        <taxon>Papilionoideae</taxon>
        <taxon>50 kb inversion clade</taxon>
        <taxon>dalbergioids sensu lato</taxon>
        <taxon>Dalbergieae</taxon>
        <taxon>Pterocarpus clade</taxon>
        <taxon>Stylosanthes</taxon>
    </lineage>
</organism>
<name>A0ABU6YL53_9FABA</name>
<keyword evidence="2 3" id="KW-0804">Transcription</keyword>
<evidence type="ECO:0000313" key="5">
    <source>
        <dbReference type="Proteomes" id="UP001341840"/>
    </source>
</evidence>
<gene>
    <name evidence="4" type="ORF">PIB30_058335</name>
</gene>
<evidence type="ECO:0000256" key="2">
    <source>
        <dbReference type="ARBA" id="ARBA00023163"/>
    </source>
</evidence>
<evidence type="ECO:0000256" key="1">
    <source>
        <dbReference type="ARBA" id="ARBA00023015"/>
    </source>
</evidence>
<keyword evidence="3" id="KW-0238">DNA-binding</keyword>